<dbReference type="AlphaFoldDB" id="A0A6A6BJT4"/>
<evidence type="ECO:0000313" key="2">
    <source>
        <dbReference type="EMBL" id="KAF2144410.1"/>
    </source>
</evidence>
<evidence type="ECO:0000313" key="3">
    <source>
        <dbReference type="Proteomes" id="UP000799438"/>
    </source>
</evidence>
<evidence type="ECO:0008006" key="4">
    <source>
        <dbReference type="Google" id="ProtNLM"/>
    </source>
</evidence>
<name>A0A6A6BJT4_9PEZI</name>
<dbReference type="RefSeq" id="XP_033400122.1">
    <property type="nucleotide sequence ID" value="XM_033538786.1"/>
</dbReference>
<dbReference type="Gene3D" id="3.10.129.10">
    <property type="entry name" value="Hotdog Thioesterase"/>
    <property type="match status" value="1"/>
</dbReference>
<dbReference type="Pfam" id="PF13279">
    <property type="entry name" value="4HBT_2"/>
    <property type="match status" value="1"/>
</dbReference>
<accession>A0A6A6BJT4</accession>
<protein>
    <recommendedName>
        <fullName evidence="4">Thioesterase/thiol ester dehydrase-isomerase</fullName>
    </recommendedName>
</protein>
<reference evidence="2" key="1">
    <citation type="journal article" date="2020" name="Stud. Mycol.">
        <title>101 Dothideomycetes genomes: a test case for predicting lifestyles and emergence of pathogens.</title>
        <authorList>
            <person name="Haridas S."/>
            <person name="Albert R."/>
            <person name="Binder M."/>
            <person name="Bloem J."/>
            <person name="Labutti K."/>
            <person name="Salamov A."/>
            <person name="Andreopoulos B."/>
            <person name="Baker S."/>
            <person name="Barry K."/>
            <person name="Bills G."/>
            <person name="Bluhm B."/>
            <person name="Cannon C."/>
            <person name="Castanera R."/>
            <person name="Culley D."/>
            <person name="Daum C."/>
            <person name="Ezra D."/>
            <person name="Gonzalez J."/>
            <person name="Henrissat B."/>
            <person name="Kuo A."/>
            <person name="Liang C."/>
            <person name="Lipzen A."/>
            <person name="Lutzoni F."/>
            <person name="Magnuson J."/>
            <person name="Mondo S."/>
            <person name="Nolan M."/>
            <person name="Ohm R."/>
            <person name="Pangilinan J."/>
            <person name="Park H.-J."/>
            <person name="Ramirez L."/>
            <person name="Alfaro M."/>
            <person name="Sun H."/>
            <person name="Tritt A."/>
            <person name="Yoshinaga Y."/>
            <person name="Zwiers L.-H."/>
            <person name="Turgeon B."/>
            <person name="Goodwin S."/>
            <person name="Spatafora J."/>
            <person name="Crous P."/>
            <person name="Grigoriev I."/>
        </authorList>
    </citation>
    <scope>NUCLEOTIDE SEQUENCE</scope>
    <source>
        <strain evidence="2">CBS 121167</strain>
    </source>
</reference>
<dbReference type="OrthoDB" id="5538558at2759"/>
<sequence>MRHPAARALLAHTAAPRTPRFVSRAASSSSSPSSNSSASAAPATAPLNPRWLSDLKARIGKCIMFGLKPAQVQRAGAILLEMSRDWRELVAGSEGFLTTKGWRGLYRQGVVWGEMVRSTLYGRWVGHVNNVTYNRYAESARVNWTLNYANIHDPAHKTEWSQLVSSMGHGLILRSIKTDYKFPMTYPDRVTVLHKLRSEPSPDTDSFILDVIILSEVHRRAAARCVEDVVVYDYKRARKAPLKGFMVEQFRKTFALQEAAKQKYGERVKRLAEEVRGLEQDSWDKEGAVEDFGSSKQQQVE</sequence>
<dbReference type="Proteomes" id="UP000799438">
    <property type="component" value="Unassembled WGS sequence"/>
</dbReference>
<gene>
    <name evidence="2" type="ORF">K452DRAFT_266212</name>
</gene>
<feature type="region of interest" description="Disordered" evidence="1">
    <location>
        <begin position="21"/>
        <end position="44"/>
    </location>
</feature>
<dbReference type="EMBL" id="ML995479">
    <property type="protein sequence ID" value="KAF2144410.1"/>
    <property type="molecule type" value="Genomic_DNA"/>
</dbReference>
<dbReference type="InterPro" id="IPR029069">
    <property type="entry name" value="HotDog_dom_sf"/>
</dbReference>
<organism evidence="2 3">
    <name type="scientific">Aplosporella prunicola CBS 121167</name>
    <dbReference type="NCBI Taxonomy" id="1176127"/>
    <lineage>
        <taxon>Eukaryota</taxon>
        <taxon>Fungi</taxon>
        <taxon>Dikarya</taxon>
        <taxon>Ascomycota</taxon>
        <taxon>Pezizomycotina</taxon>
        <taxon>Dothideomycetes</taxon>
        <taxon>Dothideomycetes incertae sedis</taxon>
        <taxon>Botryosphaeriales</taxon>
        <taxon>Aplosporellaceae</taxon>
        <taxon>Aplosporella</taxon>
    </lineage>
</organism>
<feature type="region of interest" description="Disordered" evidence="1">
    <location>
        <begin position="277"/>
        <end position="301"/>
    </location>
</feature>
<evidence type="ECO:0000256" key="1">
    <source>
        <dbReference type="SAM" id="MobiDB-lite"/>
    </source>
</evidence>
<proteinExistence type="predicted"/>
<dbReference type="InterPro" id="IPR050563">
    <property type="entry name" value="4-hydroxybenzoyl-CoA_TE"/>
</dbReference>
<dbReference type="PANTHER" id="PTHR31793">
    <property type="entry name" value="4-HYDROXYBENZOYL-COA THIOESTERASE FAMILY MEMBER"/>
    <property type="match status" value="1"/>
</dbReference>
<dbReference type="SUPFAM" id="SSF54637">
    <property type="entry name" value="Thioesterase/thiol ester dehydrase-isomerase"/>
    <property type="match status" value="1"/>
</dbReference>
<dbReference type="CDD" id="cd00586">
    <property type="entry name" value="4HBT"/>
    <property type="match status" value="1"/>
</dbReference>
<dbReference type="GO" id="GO:0047617">
    <property type="term" value="F:fatty acyl-CoA hydrolase activity"/>
    <property type="evidence" value="ECO:0007669"/>
    <property type="project" value="TreeGrafter"/>
</dbReference>
<keyword evidence="3" id="KW-1185">Reference proteome</keyword>
<dbReference type="PANTHER" id="PTHR31793:SF39">
    <property type="entry name" value="THIOESTERASE_THIOL ESTER DEHYDRASE-ISOMERASE"/>
    <property type="match status" value="1"/>
</dbReference>
<feature type="compositionally biased region" description="Basic and acidic residues" evidence="1">
    <location>
        <begin position="277"/>
        <end position="288"/>
    </location>
</feature>
<dbReference type="GeneID" id="54296282"/>